<dbReference type="SUPFAM" id="SSF54427">
    <property type="entry name" value="NTF2-like"/>
    <property type="match status" value="1"/>
</dbReference>
<feature type="domain" description="SnoaL-like" evidence="1">
    <location>
        <begin position="26"/>
        <end position="146"/>
    </location>
</feature>
<evidence type="ECO:0000259" key="1">
    <source>
        <dbReference type="Pfam" id="PF12680"/>
    </source>
</evidence>
<organism evidence="2 3">
    <name type="scientific">Cobetia amphilecti</name>
    <dbReference type="NCBI Taxonomy" id="1055104"/>
    <lineage>
        <taxon>Bacteria</taxon>
        <taxon>Pseudomonadati</taxon>
        <taxon>Pseudomonadota</taxon>
        <taxon>Gammaproteobacteria</taxon>
        <taxon>Oceanospirillales</taxon>
        <taxon>Halomonadaceae</taxon>
        <taxon>Cobetia</taxon>
    </lineage>
</organism>
<sequence length="175" mass="19806">MYPPFRSIAMQSLPDEMSPALTRVCRLYEKLDKTSTELLKSVYSDDIVFRDPLHEIRGLTALKAYFSGLYMNVAAIDFVFHHPLGPMQAQAAGPADEGNADEGNEQGLAWLSWTMTYRHPRLNGGKDISVQGASRLEFRDGKVIEHRDFFDAGELLYEQVPVLRSVIGLLKRRMD</sequence>
<dbReference type="Pfam" id="PF12680">
    <property type="entry name" value="SnoaL_2"/>
    <property type="match status" value="1"/>
</dbReference>
<protein>
    <submittedName>
        <fullName evidence="2">Nuclear transport factor 2 family protein</fullName>
    </submittedName>
</protein>
<evidence type="ECO:0000313" key="2">
    <source>
        <dbReference type="EMBL" id="MDO6672526.1"/>
    </source>
</evidence>
<reference evidence="2" key="1">
    <citation type="submission" date="2023-07" db="EMBL/GenBank/DDBJ databases">
        <title>Genome content predicts the carbon catabolic preferences of heterotrophic bacteria.</title>
        <authorList>
            <person name="Gralka M."/>
        </authorList>
    </citation>
    <scope>NUCLEOTIDE SEQUENCE</scope>
    <source>
        <strain evidence="2">C2R13</strain>
    </source>
</reference>
<gene>
    <name evidence="2" type="ORF">Q4535_10400</name>
</gene>
<evidence type="ECO:0000313" key="3">
    <source>
        <dbReference type="Proteomes" id="UP001170481"/>
    </source>
</evidence>
<proteinExistence type="predicted"/>
<dbReference type="RefSeq" id="WP_303594126.1">
    <property type="nucleotide sequence ID" value="NZ_JAUORK010000012.1"/>
</dbReference>
<comment type="caution">
    <text evidence="2">The sequence shown here is derived from an EMBL/GenBank/DDBJ whole genome shotgun (WGS) entry which is preliminary data.</text>
</comment>
<dbReference type="InterPro" id="IPR032710">
    <property type="entry name" value="NTF2-like_dom_sf"/>
</dbReference>
<dbReference type="AlphaFoldDB" id="A0AAP4U0C4"/>
<name>A0AAP4U0C4_9GAMM</name>
<dbReference type="InterPro" id="IPR037401">
    <property type="entry name" value="SnoaL-like"/>
</dbReference>
<dbReference type="EMBL" id="JAUORK010000012">
    <property type="protein sequence ID" value="MDO6672526.1"/>
    <property type="molecule type" value="Genomic_DNA"/>
</dbReference>
<dbReference type="Gene3D" id="3.10.450.50">
    <property type="match status" value="1"/>
</dbReference>
<accession>A0AAP4U0C4</accession>
<dbReference type="Proteomes" id="UP001170481">
    <property type="component" value="Unassembled WGS sequence"/>
</dbReference>